<feature type="domain" description="Protein-glutamine gamma-glutamyltransferase-like C-terminal" evidence="3">
    <location>
        <begin position="170"/>
        <end position="235"/>
    </location>
</feature>
<evidence type="ECO:0000313" key="4">
    <source>
        <dbReference type="EMBL" id="REE82079.1"/>
    </source>
</evidence>
<sequence>MNKSLFFILTLLFSFSVYAQADSLSVKNDTSSIVQKKFNEKNLDNYKSNPDFDYLVDKVETEPTFIERFFNWLGRQFLRFLEWIFGVKYAKGIFGGILKALPYIIVGLLLFLLIKFFLKVKSNTIVSNASNKSIVSITDDEALIKNKDLPKLINQAIALKNYRLAVRYYYLNILKQLENKDLIAWEQQKTNEDYIKEISKEAIKSSFEKLTRLYDFVWYGNFDISEIEFARVEADFEHTNNLINNK</sequence>
<reference evidence="4 5" key="1">
    <citation type="submission" date="2018-08" db="EMBL/GenBank/DDBJ databases">
        <title>Genomic Encyclopedia of Type Strains, Phase III (KMG-III): the genomes of soil and plant-associated and newly described type strains.</title>
        <authorList>
            <person name="Whitman W."/>
        </authorList>
    </citation>
    <scope>NUCLEOTIDE SEQUENCE [LARGE SCALE GENOMIC DNA]</scope>
    <source>
        <strain evidence="4 5">325-5</strain>
    </source>
</reference>
<evidence type="ECO:0000259" key="3">
    <source>
        <dbReference type="Pfam" id="PF13559"/>
    </source>
</evidence>
<dbReference type="Proteomes" id="UP000256429">
    <property type="component" value="Unassembled WGS sequence"/>
</dbReference>
<evidence type="ECO:0000256" key="2">
    <source>
        <dbReference type="SAM" id="SignalP"/>
    </source>
</evidence>
<organism evidence="4 5">
    <name type="scientific">Lutibacter oceani</name>
    <dbReference type="NCBI Taxonomy" id="1853311"/>
    <lineage>
        <taxon>Bacteria</taxon>
        <taxon>Pseudomonadati</taxon>
        <taxon>Bacteroidota</taxon>
        <taxon>Flavobacteriia</taxon>
        <taxon>Flavobacteriales</taxon>
        <taxon>Flavobacteriaceae</taxon>
        <taxon>Lutibacter</taxon>
    </lineage>
</organism>
<evidence type="ECO:0000256" key="1">
    <source>
        <dbReference type="SAM" id="Phobius"/>
    </source>
</evidence>
<feature type="transmembrane region" description="Helical" evidence="1">
    <location>
        <begin position="100"/>
        <end position="118"/>
    </location>
</feature>
<dbReference type="InterPro" id="IPR025403">
    <property type="entry name" value="TgpA-like_C"/>
</dbReference>
<keyword evidence="5" id="KW-1185">Reference proteome</keyword>
<proteinExistence type="predicted"/>
<name>A0A3D9RQ77_9FLAO</name>
<dbReference type="AlphaFoldDB" id="A0A3D9RQ77"/>
<dbReference type="EMBL" id="QTTQ01000010">
    <property type="protein sequence ID" value="REE82079.1"/>
    <property type="molecule type" value="Genomic_DNA"/>
</dbReference>
<gene>
    <name evidence="4" type="ORF">BX611_1622</name>
</gene>
<dbReference type="OrthoDB" id="5491447at2"/>
<accession>A0A3D9RQ77</accession>
<keyword evidence="1" id="KW-0812">Transmembrane</keyword>
<dbReference type="RefSeq" id="WP_115879930.1">
    <property type="nucleotide sequence ID" value="NZ_QTTQ01000010.1"/>
</dbReference>
<evidence type="ECO:0000313" key="5">
    <source>
        <dbReference type="Proteomes" id="UP000256429"/>
    </source>
</evidence>
<feature type="signal peptide" evidence="2">
    <location>
        <begin position="1"/>
        <end position="19"/>
    </location>
</feature>
<dbReference type="Pfam" id="PF13559">
    <property type="entry name" value="DUF4129"/>
    <property type="match status" value="1"/>
</dbReference>
<keyword evidence="1" id="KW-0472">Membrane</keyword>
<comment type="caution">
    <text evidence="4">The sequence shown here is derived from an EMBL/GenBank/DDBJ whole genome shotgun (WGS) entry which is preliminary data.</text>
</comment>
<keyword evidence="1" id="KW-1133">Transmembrane helix</keyword>
<keyword evidence="2" id="KW-0732">Signal</keyword>
<feature type="chain" id="PRO_5017614448" evidence="2">
    <location>
        <begin position="20"/>
        <end position="246"/>
    </location>
</feature>
<protein>
    <submittedName>
        <fullName evidence="4">Uncharacterized protein DUF4129</fullName>
    </submittedName>
</protein>